<dbReference type="EMBL" id="JX684082">
    <property type="protein sequence ID" value="AGF93114.1"/>
    <property type="molecule type" value="Genomic_DNA"/>
</dbReference>
<name>M1PVE8_9ZZZZ</name>
<dbReference type="SUPFAM" id="SSF50199">
    <property type="entry name" value="Staphylococcal nuclease"/>
    <property type="match status" value="1"/>
</dbReference>
<dbReference type="GO" id="GO:0003676">
    <property type="term" value="F:nucleic acid binding"/>
    <property type="evidence" value="ECO:0007669"/>
    <property type="project" value="InterPro"/>
</dbReference>
<organism evidence="6">
    <name type="scientific">uncultured organism</name>
    <dbReference type="NCBI Taxonomy" id="155900"/>
    <lineage>
        <taxon>unclassified sequences</taxon>
        <taxon>environmental samples</taxon>
    </lineage>
</organism>
<dbReference type="AlphaFoldDB" id="M1PVE8"/>
<evidence type="ECO:0000259" key="5">
    <source>
        <dbReference type="PROSITE" id="PS50830"/>
    </source>
</evidence>
<proteinExistence type="predicted"/>
<dbReference type="PROSITE" id="PS01284">
    <property type="entry name" value="TNASE_2"/>
    <property type="match status" value="1"/>
</dbReference>
<dbReference type="Gene3D" id="2.40.50.90">
    <property type="match status" value="1"/>
</dbReference>
<dbReference type="InterPro" id="IPR035437">
    <property type="entry name" value="SNase_OB-fold_sf"/>
</dbReference>
<dbReference type="SMART" id="SM00318">
    <property type="entry name" value="SNc"/>
    <property type="match status" value="1"/>
</dbReference>
<evidence type="ECO:0000256" key="4">
    <source>
        <dbReference type="SAM" id="MobiDB-lite"/>
    </source>
</evidence>
<dbReference type="PANTHER" id="PTHR12302">
    <property type="entry name" value="EBNA2 BINDING PROTEIN P100"/>
    <property type="match status" value="1"/>
</dbReference>
<evidence type="ECO:0000313" key="6">
    <source>
        <dbReference type="EMBL" id="AGF93114.1"/>
    </source>
</evidence>
<gene>
    <name evidence="6" type="ORF">FLSS-17_0022</name>
</gene>
<protein>
    <submittedName>
        <fullName evidence="6">Secreted protein containing Staphylococcal nuclease (SNase-like) domain protein</fullName>
    </submittedName>
</protein>
<dbReference type="GO" id="GO:0016787">
    <property type="term" value="F:hydrolase activity"/>
    <property type="evidence" value="ECO:0007669"/>
    <property type="project" value="UniProtKB-KW"/>
</dbReference>
<feature type="region of interest" description="Disordered" evidence="4">
    <location>
        <begin position="149"/>
        <end position="170"/>
    </location>
</feature>
<dbReference type="Pfam" id="PF00565">
    <property type="entry name" value="SNase"/>
    <property type="match status" value="1"/>
</dbReference>
<sequence>MKKKISLLVLSLVLIFAITVTATELKEAEVVRVIDGDTLEARLKVGTAKIRYIGIDTPETHGKVERYGKEASGYNKSLVGDKTVWLEIGEEARDKYGRLLAYVYLDPAKKSMVNAILAAQGYAEVMTIPPNVKFADTFKELVKNAREGNRGLWSEEDSEQNNSEPVTGAGSCIEVLNNTSQEGFEDISGIGEGIAERLVNAQPFGPCKSVGCIKTDLREVSYVGKGRADDLLEHLCPEIIE</sequence>
<keyword evidence="1" id="KW-0540">Nuclease</keyword>
<reference evidence="6" key="1">
    <citation type="journal article" date="2013" name="Syst. Appl. Microbiol.">
        <title>New insights into the archaeal diversity of a hypersaline microbial mat obtained by a metagenomic approach.</title>
        <authorList>
            <person name="Lopez-Lopez A."/>
            <person name="Richter M."/>
            <person name="Pena A."/>
            <person name="Tamames J."/>
            <person name="Rossello-Mora R."/>
        </authorList>
    </citation>
    <scope>NUCLEOTIDE SEQUENCE</scope>
</reference>
<dbReference type="PROSITE" id="PS50830">
    <property type="entry name" value="TNASE_3"/>
    <property type="match status" value="1"/>
</dbReference>
<evidence type="ECO:0000256" key="2">
    <source>
        <dbReference type="ARBA" id="ARBA00022759"/>
    </source>
</evidence>
<dbReference type="InterPro" id="IPR016071">
    <property type="entry name" value="Staphylococal_nuclease_OB-fold"/>
</dbReference>
<dbReference type="PANTHER" id="PTHR12302:SF3">
    <property type="entry name" value="SERINE_THREONINE-PROTEIN KINASE 31"/>
    <property type="match status" value="1"/>
</dbReference>
<dbReference type="GO" id="GO:0004519">
    <property type="term" value="F:endonuclease activity"/>
    <property type="evidence" value="ECO:0007669"/>
    <property type="project" value="UniProtKB-KW"/>
</dbReference>
<keyword evidence="2" id="KW-0255">Endonuclease</keyword>
<feature type="domain" description="TNase-like" evidence="5">
    <location>
        <begin position="24"/>
        <end position="155"/>
    </location>
</feature>
<evidence type="ECO:0000256" key="1">
    <source>
        <dbReference type="ARBA" id="ARBA00022722"/>
    </source>
</evidence>
<evidence type="ECO:0000256" key="3">
    <source>
        <dbReference type="ARBA" id="ARBA00022801"/>
    </source>
</evidence>
<accession>M1PVE8</accession>
<keyword evidence="3" id="KW-0378">Hydrolase</keyword>
<dbReference type="InterPro" id="IPR002071">
    <property type="entry name" value="Thermonucl_AS"/>
</dbReference>